<dbReference type="RefSeq" id="WP_380625371.1">
    <property type="nucleotide sequence ID" value="NZ_JBHSDK010000061.1"/>
</dbReference>
<feature type="region of interest" description="Disordered" evidence="1">
    <location>
        <begin position="66"/>
        <end position="89"/>
    </location>
</feature>
<organism evidence="2 3">
    <name type="scientific">Salininema proteolyticum</name>
    <dbReference type="NCBI Taxonomy" id="1607685"/>
    <lineage>
        <taxon>Bacteria</taxon>
        <taxon>Bacillati</taxon>
        <taxon>Actinomycetota</taxon>
        <taxon>Actinomycetes</taxon>
        <taxon>Glycomycetales</taxon>
        <taxon>Glycomycetaceae</taxon>
        <taxon>Salininema</taxon>
    </lineage>
</organism>
<proteinExistence type="predicted"/>
<name>A0ABV8U512_9ACTN</name>
<protein>
    <submittedName>
        <fullName evidence="2">Uncharacterized protein</fullName>
    </submittedName>
</protein>
<evidence type="ECO:0000313" key="3">
    <source>
        <dbReference type="Proteomes" id="UP001595823"/>
    </source>
</evidence>
<evidence type="ECO:0000256" key="1">
    <source>
        <dbReference type="SAM" id="MobiDB-lite"/>
    </source>
</evidence>
<dbReference type="EMBL" id="JBHSDK010000061">
    <property type="protein sequence ID" value="MFC4337909.1"/>
    <property type="molecule type" value="Genomic_DNA"/>
</dbReference>
<comment type="caution">
    <text evidence="2">The sequence shown here is derived from an EMBL/GenBank/DDBJ whole genome shotgun (WGS) entry which is preliminary data.</text>
</comment>
<dbReference type="Proteomes" id="UP001595823">
    <property type="component" value="Unassembled WGS sequence"/>
</dbReference>
<evidence type="ECO:0000313" key="2">
    <source>
        <dbReference type="EMBL" id="MFC4337909.1"/>
    </source>
</evidence>
<reference evidence="3" key="1">
    <citation type="journal article" date="2019" name="Int. J. Syst. Evol. Microbiol.">
        <title>The Global Catalogue of Microorganisms (GCM) 10K type strain sequencing project: providing services to taxonomists for standard genome sequencing and annotation.</title>
        <authorList>
            <consortium name="The Broad Institute Genomics Platform"/>
            <consortium name="The Broad Institute Genome Sequencing Center for Infectious Disease"/>
            <person name="Wu L."/>
            <person name="Ma J."/>
        </authorList>
    </citation>
    <scope>NUCLEOTIDE SEQUENCE [LARGE SCALE GENOMIC DNA]</scope>
    <source>
        <strain evidence="3">IBRC-M 10908</strain>
    </source>
</reference>
<keyword evidence="3" id="KW-1185">Reference proteome</keyword>
<gene>
    <name evidence="2" type="ORF">ACFPET_22190</name>
</gene>
<accession>A0ABV8U512</accession>
<sequence length="144" mass="14669">MFGGADVAVAGVVVGGGVAGPAAVAALGQSAVLEGWFEVSEAVEAVFDDAEGIADVFGAWAEPPADGGAVPPGRHKSGDVVADESPAAPMDLPELPDRLERFRESTLIDLDLGICLGSDLDLSLYLGIGLALGRCRWHCLAGRL</sequence>